<dbReference type="Proteomes" id="UP000292886">
    <property type="component" value="Chromosome"/>
</dbReference>
<organism evidence="2 3">
    <name type="scientific">Periweissella cryptocerci</name>
    <dbReference type="NCBI Taxonomy" id="2506420"/>
    <lineage>
        <taxon>Bacteria</taxon>
        <taxon>Bacillati</taxon>
        <taxon>Bacillota</taxon>
        <taxon>Bacilli</taxon>
        <taxon>Lactobacillales</taxon>
        <taxon>Lactobacillaceae</taxon>
        <taxon>Periweissella</taxon>
    </lineage>
</organism>
<dbReference type="KEGG" id="wei:EQG49_12780"/>
<keyword evidence="1" id="KW-0175">Coiled coil</keyword>
<dbReference type="EMBL" id="CP037940">
    <property type="protein sequence ID" value="QBO37271.1"/>
    <property type="molecule type" value="Genomic_DNA"/>
</dbReference>
<keyword evidence="3" id="KW-1185">Reference proteome</keyword>
<dbReference type="PIRSF" id="PIRSF029215">
    <property type="entry name" value="UCP029215"/>
    <property type="match status" value="1"/>
</dbReference>
<dbReference type="Pfam" id="PF09979">
    <property type="entry name" value="DUF2213"/>
    <property type="match status" value="1"/>
</dbReference>
<dbReference type="InterPro" id="IPR016913">
    <property type="entry name" value="UCP029215"/>
</dbReference>
<reference evidence="3" key="1">
    <citation type="submission" date="2019-03" db="EMBL/GenBank/DDBJ databases">
        <title>Weissella sp. 26KH-42 Genome sequencing.</title>
        <authorList>
            <person name="Heo J."/>
            <person name="Kim S.-J."/>
            <person name="Kim J.-S."/>
            <person name="Hong S.-B."/>
            <person name="Kwon S.-W."/>
        </authorList>
    </citation>
    <scope>NUCLEOTIDE SEQUENCE [LARGE SCALE GENOMIC DNA]</scope>
    <source>
        <strain evidence="3">26KH-42</strain>
    </source>
</reference>
<dbReference type="AlphaFoldDB" id="A0A4P6YWT8"/>
<dbReference type="RefSeq" id="WP_133364348.1">
    <property type="nucleotide sequence ID" value="NZ_CP037940.1"/>
</dbReference>
<proteinExistence type="predicted"/>
<name>A0A4P6YWT8_9LACO</name>
<evidence type="ECO:0000313" key="2">
    <source>
        <dbReference type="EMBL" id="QBO37271.1"/>
    </source>
</evidence>
<accession>A0A4P6YWT8</accession>
<feature type="coiled-coil region" evidence="1">
    <location>
        <begin position="212"/>
        <end position="253"/>
    </location>
</feature>
<evidence type="ECO:0000313" key="3">
    <source>
        <dbReference type="Proteomes" id="UP000292886"/>
    </source>
</evidence>
<evidence type="ECO:0000256" key="1">
    <source>
        <dbReference type="SAM" id="Coils"/>
    </source>
</evidence>
<gene>
    <name evidence="2" type="ORF">EQG49_12780</name>
</gene>
<dbReference type="OrthoDB" id="9813763at2"/>
<sequence>MAFRYDHALVNDSAFELTPEGYLNAEVPIARAGVFPYKQPGNKVRYEAKLPEELFSSSTIASANRKPLTSGHPSELVDATNIKKYQVGWTDSDAREVDGALVVGVTVTDPQIIDEIQTGIRKEISIGFVTDEQNVRGVFDGAEYETVQKDMRINHVAIVARGRAGSTISFKADSAEMVVEDNAEQKNGGKTMKIRLDGQDVDLEEAQVQSTITDLETKAATATAEMETVQAKADAAEAKVATLEENMKGMVKADSIDELADQRAKFKESAKKVLGDSFDFVGKSDKDVKVAAITKANPNLKLDSKSDAYVNAYYDIVVDAADEGFIAGINTRGDSADDDKKEVEELRNKRMNMNKKGE</sequence>
<protein>
    <submittedName>
        <fullName evidence="2">DUF2213 domain-containing protein</fullName>
    </submittedName>
</protein>